<feature type="transmembrane region" description="Helical" evidence="1">
    <location>
        <begin position="529"/>
        <end position="547"/>
    </location>
</feature>
<feature type="transmembrane region" description="Helical" evidence="1">
    <location>
        <begin position="488"/>
        <end position="508"/>
    </location>
</feature>
<organism evidence="2 3">
    <name type="scientific">Chaetoceros tenuissimus</name>
    <dbReference type="NCBI Taxonomy" id="426638"/>
    <lineage>
        <taxon>Eukaryota</taxon>
        <taxon>Sar</taxon>
        <taxon>Stramenopiles</taxon>
        <taxon>Ochrophyta</taxon>
        <taxon>Bacillariophyta</taxon>
        <taxon>Coscinodiscophyceae</taxon>
        <taxon>Chaetocerotophycidae</taxon>
        <taxon>Chaetocerotales</taxon>
        <taxon>Chaetocerotaceae</taxon>
        <taxon>Chaetoceros</taxon>
    </lineage>
</organism>
<reference evidence="2 3" key="1">
    <citation type="journal article" date="2021" name="Sci. Rep.">
        <title>The genome of the diatom Chaetoceros tenuissimus carries an ancient integrated fragment of an extant virus.</title>
        <authorList>
            <person name="Hongo Y."/>
            <person name="Kimura K."/>
            <person name="Takaki Y."/>
            <person name="Yoshida Y."/>
            <person name="Baba S."/>
            <person name="Kobayashi G."/>
            <person name="Nagasaki K."/>
            <person name="Hano T."/>
            <person name="Tomaru Y."/>
        </authorList>
    </citation>
    <scope>NUCLEOTIDE SEQUENCE [LARGE SCALE GENOMIC DNA]</scope>
    <source>
        <strain evidence="2 3">NIES-3715</strain>
    </source>
</reference>
<name>A0AAD3H3D7_9STRA</name>
<evidence type="ECO:0000313" key="3">
    <source>
        <dbReference type="Proteomes" id="UP001054902"/>
    </source>
</evidence>
<keyword evidence="1" id="KW-0812">Transmembrane</keyword>
<keyword evidence="3" id="KW-1185">Reference proteome</keyword>
<dbReference type="GO" id="GO:0005227">
    <property type="term" value="F:calcium-activated cation channel activity"/>
    <property type="evidence" value="ECO:0007669"/>
    <property type="project" value="InterPro"/>
</dbReference>
<dbReference type="InterPro" id="IPR045122">
    <property type="entry name" value="Csc1-like"/>
</dbReference>
<dbReference type="GO" id="GO:0005886">
    <property type="term" value="C:plasma membrane"/>
    <property type="evidence" value="ECO:0007669"/>
    <property type="project" value="TreeGrafter"/>
</dbReference>
<dbReference type="AlphaFoldDB" id="A0AAD3H3D7"/>
<keyword evidence="1" id="KW-1133">Transmembrane helix</keyword>
<dbReference type="PANTHER" id="PTHR13018">
    <property type="entry name" value="PROBABLE MEMBRANE PROTEIN DUF221-RELATED"/>
    <property type="match status" value="1"/>
</dbReference>
<keyword evidence="1" id="KW-0472">Membrane</keyword>
<evidence type="ECO:0008006" key="4">
    <source>
        <dbReference type="Google" id="ProtNLM"/>
    </source>
</evidence>
<feature type="transmembrane region" description="Helical" evidence="1">
    <location>
        <begin position="774"/>
        <end position="795"/>
    </location>
</feature>
<accession>A0AAD3H3D7</accession>
<gene>
    <name evidence="2" type="ORF">CTEN210_05366</name>
</gene>
<dbReference type="Proteomes" id="UP001054902">
    <property type="component" value="Unassembled WGS sequence"/>
</dbReference>
<dbReference type="EMBL" id="BLLK01000029">
    <property type="protein sequence ID" value="GFH48890.1"/>
    <property type="molecule type" value="Genomic_DNA"/>
</dbReference>
<comment type="caution">
    <text evidence="2">The sequence shown here is derived from an EMBL/GenBank/DDBJ whole genome shotgun (WGS) entry which is preliminary data.</text>
</comment>
<evidence type="ECO:0000313" key="2">
    <source>
        <dbReference type="EMBL" id="GFH48890.1"/>
    </source>
</evidence>
<feature type="transmembrane region" description="Helical" evidence="1">
    <location>
        <begin position="231"/>
        <end position="250"/>
    </location>
</feature>
<dbReference type="PANTHER" id="PTHR13018:SF5">
    <property type="entry name" value="RE44586P"/>
    <property type="match status" value="1"/>
</dbReference>
<evidence type="ECO:0000256" key="1">
    <source>
        <dbReference type="SAM" id="Phobius"/>
    </source>
</evidence>
<protein>
    <recommendedName>
        <fullName evidence="4">CSC1/OSCA1-like cytosolic domain-containing protein</fullName>
    </recommendedName>
</protein>
<sequence length="938" mass="107538">MKFRFFSSGEETKPRGYSSDTDYWTRGRKIASSLSSKAWYNPSLKIESDEEKTYKPPSLDKSWEFFEHHILPRCLVESPDTAGTSGGGLFKRADIGEHEKQTMLYPVWGTPLLDLADFGVGAGCYFNTLLFLALVTFIAGCLQLPNMVFFASKNYDTLQTGKIDFLSGFKALALDISAICDSVTWEPCPTCVESDWNTFPSTDDRLAKGLNENGDTLFFIKKNNCEVNDNYAMVNLLTLLFIVGAIFFWIGTQRKRIKLFDGAEHSSVDYSIEITNPPSNDASSYDPETWKKWFENRFEVEVAGVTVALDNEELINLLVERRKLLRKLQDMMPHDEDKIDIDHLEEDIQKCTPVPRWKQILLRASTAESIYFSILRLDAEIDELSKVEYKPASIFVTFQTIAQRNKILDLLVVPITKIGTIAEEHTYNGTVFKVKKPSEPSAVRWLQLNTPGCIRALKLVLTALLSFFFIVGGGLLVIWVRGSDQPEFASFTITTLNICTPMIVRAFCSWESHASESSASASKYVKITALRWTNTVIITTFITPFTFSLQRGEGEGLIDFVYTMFWFDLVMTPALQITDIWGNLCRHWFAPRQKTQERMNLQFKSGIADIGERYTNLTRILFFTFFYSSLYPLGFFFASIIFVSNYWFDKFSILRTWQQGPKVGASVARMSNIFLLLCLAVYAVMGTYNFWMYPFDNVCENGNVIDKEFYGSWTAMDNNGGALFQNLVVAEDNEEHSFCSQNLLMRFAFPWLPGSILEGSEKWMNDSQMKFDMVYGWVMIAVVAVVGVLIFAWLFGRIVYALFYRDYKSDDGDEDLGERFEDIPEIGGYVPQVIINGYVYPLLLCDIDNIDEEYLEWCDPYSNYDEHNIIFDIPRIAEAKRKLRIVHADSMVSSNTVEGHQNQEEEEMPRIFSIVKTFEKDSKEQQGFLKRVLTRDRE</sequence>
<feature type="transmembrane region" description="Helical" evidence="1">
    <location>
        <begin position="459"/>
        <end position="482"/>
    </location>
</feature>
<feature type="transmembrane region" description="Helical" evidence="1">
    <location>
        <begin position="669"/>
        <end position="691"/>
    </location>
</feature>
<feature type="transmembrane region" description="Helical" evidence="1">
    <location>
        <begin position="620"/>
        <end position="648"/>
    </location>
</feature>
<proteinExistence type="predicted"/>